<name>A0ABW5BKT0_9PROT</name>
<sequence>MDDASLNFNDLIDRSGHADFELDLTGLDLRHALESIRQMIDRQRRRRRVRSVLIRLDPPVPGNGETLFRPVGKHLVELLKKEMVSRVKPYADDECSGFVVHLPAGKDNGHEDEKNLDE</sequence>
<protein>
    <recommendedName>
        <fullName evidence="3">Smr domain-containing protein</fullName>
    </recommendedName>
</protein>
<evidence type="ECO:0000313" key="1">
    <source>
        <dbReference type="EMBL" id="MFD2206758.1"/>
    </source>
</evidence>
<comment type="caution">
    <text evidence="1">The sequence shown here is derived from an EMBL/GenBank/DDBJ whole genome shotgun (WGS) entry which is preliminary data.</text>
</comment>
<evidence type="ECO:0008006" key="3">
    <source>
        <dbReference type="Google" id="ProtNLM"/>
    </source>
</evidence>
<gene>
    <name evidence="1" type="ORF">ACFSKO_14095</name>
</gene>
<proteinExistence type="predicted"/>
<dbReference type="Proteomes" id="UP001597294">
    <property type="component" value="Unassembled WGS sequence"/>
</dbReference>
<dbReference type="EMBL" id="JBHUII010000007">
    <property type="protein sequence ID" value="MFD2206758.1"/>
    <property type="molecule type" value="Genomic_DNA"/>
</dbReference>
<keyword evidence="2" id="KW-1185">Reference proteome</keyword>
<evidence type="ECO:0000313" key="2">
    <source>
        <dbReference type="Proteomes" id="UP001597294"/>
    </source>
</evidence>
<reference evidence="2" key="1">
    <citation type="journal article" date="2019" name="Int. J. Syst. Evol. Microbiol.">
        <title>The Global Catalogue of Microorganisms (GCM) 10K type strain sequencing project: providing services to taxonomists for standard genome sequencing and annotation.</title>
        <authorList>
            <consortium name="The Broad Institute Genomics Platform"/>
            <consortium name="The Broad Institute Genome Sequencing Center for Infectious Disease"/>
            <person name="Wu L."/>
            <person name="Ma J."/>
        </authorList>
    </citation>
    <scope>NUCLEOTIDE SEQUENCE [LARGE SCALE GENOMIC DNA]</scope>
    <source>
        <strain evidence="2">CGMCC 4.7192</strain>
    </source>
</reference>
<accession>A0ABW5BKT0</accession>
<dbReference type="RefSeq" id="WP_380252708.1">
    <property type="nucleotide sequence ID" value="NZ_JBHUII010000007.1"/>
</dbReference>
<organism evidence="1 2">
    <name type="scientific">Kiloniella antarctica</name>
    <dbReference type="NCBI Taxonomy" id="1550907"/>
    <lineage>
        <taxon>Bacteria</taxon>
        <taxon>Pseudomonadati</taxon>
        <taxon>Pseudomonadota</taxon>
        <taxon>Alphaproteobacteria</taxon>
        <taxon>Rhodospirillales</taxon>
        <taxon>Kiloniellaceae</taxon>
        <taxon>Kiloniella</taxon>
    </lineage>
</organism>